<keyword evidence="2" id="KW-0472">Membrane</keyword>
<feature type="region of interest" description="Disordered" evidence="1">
    <location>
        <begin position="77"/>
        <end position="115"/>
    </location>
</feature>
<keyword evidence="4" id="KW-1185">Reference proteome</keyword>
<feature type="compositionally biased region" description="Low complexity" evidence="1">
    <location>
        <begin position="90"/>
        <end position="110"/>
    </location>
</feature>
<name>A0ABW5FS05_9PSEU</name>
<organism evidence="3 4">
    <name type="scientific">Amycolatopsis pigmentata</name>
    <dbReference type="NCBI Taxonomy" id="450801"/>
    <lineage>
        <taxon>Bacteria</taxon>
        <taxon>Bacillati</taxon>
        <taxon>Actinomycetota</taxon>
        <taxon>Actinomycetes</taxon>
        <taxon>Pseudonocardiales</taxon>
        <taxon>Pseudonocardiaceae</taxon>
        <taxon>Amycolatopsis</taxon>
    </lineage>
</organism>
<protein>
    <recommendedName>
        <fullName evidence="5">Zinc-ribbon domain-containing protein</fullName>
    </recommendedName>
</protein>
<evidence type="ECO:0000313" key="4">
    <source>
        <dbReference type="Proteomes" id="UP001597417"/>
    </source>
</evidence>
<keyword evidence="2" id="KW-1133">Transmembrane helix</keyword>
<dbReference type="RefSeq" id="WP_378263556.1">
    <property type="nucleotide sequence ID" value="NZ_JBHUKR010000006.1"/>
</dbReference>
<dbReference type="EMBL" id="JBHUKR010000006">
    <property type="protein sequence ID" value="MFD2416612.1"/>
    <property type="molecule type" value="Genomic_DNA"/>
</dbReference>
<keyword evidence="2" id="KW-0812">Transmembrane</keyword>
<sequence>MSTCANCGKAITPAGKRFCQYCGAPAGQKPAKSSPLPIVRLDQLERTPNRRLVVGGAVAAVVVIVTVIVVVLSRPHTTPDSSIGSGGDSGSLSTTTAESSSVSTTDTSSSGDNEPAAVVRDYYTAVNNRDYQTAWQLGGVNLGKSYSVFVDGYATTVKDDLTVLDTYGDTVDVELSVLWSDGTTHEYRGSYTVSNGQITSGTLRKIS</sequence>
<accession>A0ABW5FS05</accession>
<reference evidence="4" key="1">
    <citation type="journal article" date="2019" name="Int. J. Syst. Evol. Microbiol.">
        <title>The Global Catalogue of Microorganisms (GCM) 10K type strain sequencing project: providing services to taxonomists for standard genome sequencing and annotation.</title>
        <authorList>
            <consortium name="The Broad Institute Genomics Platform"/>
            <consortium name="The Broad Institute Genome Sequencing Center for Infectious Disease"/>
            <person name="Wu L."/>
            <person name="Ma J."/>
        </authorList>
    </citation>
    <scope>NUCLEOTIDE SEQUENCE [LARGE SCALE GENOMIC DNA]</scope>
    <source>
        <strain evidence="4">CGMCC 4.7645</strain>
    </source>
</reference>
<evidence type="ECO:0008006" key="5">
    <source>
        <dbReference type="Google" id="ProtNLM"/>
    </source>
</evidence>
<evidence type="ECO:0000256" key="2">
    <source>
        <dbReference type="SAM" id="Phobius"/>
    </source>
</evidence>
<feature type="transmembrane region" description="Helical" evidence="2">
    <location>
        <begin position="52"/>
        <end position="72"/>
    </location>
</feature>
<dbReference type="Proteomes" id="UP001597417">
    <property type="component" value="Unassembled WGS sequence"/>
</dbReference>
<comment type="caution">
    <text evidence="3">The sequence shown here is derived from an EMBL/GenBank/DDBJ whole genome shotgun (WGS) entry which is preliminary data.</text>
</comment>
<evidence type="ECO:0000256" key="1">
    <source>
        <dbReference type="SAM" id="MobiDB-lite"/>
    </source>
</evidence>
<evidence type="ECO:0000313" key="3">
    <source>
        <dbReference type="EMBL" id="MFD2416612.1"/>
    </source>
</evidence>
<gene>
    <name evidence="3" type="ORF">ACFSXZ_09775</name>
</gene>
<proteinExistence type="predicted"/>